<dbReference type="EMBL" id="RBZV01000002">
    <property type="protein sequence ID" value="RKP50701.1"/>
    <property type="molecule type" value="Genomic_DNA"/>
</dbReference>
<comment type="similarity">
    <text evidence="1">Belongs to the UPF0145 family.</text>
</comment>
<evidence type="ECO:0000256" key="2">
    <source>
        <dbReference type="SAM" id="SignalP"/>
    </source>
</evidence>
<dbReference type="AlphaFoldDB" id="A0A494XLT3"/>
<proteinExistence type="inferred from homology"/>
<reference evidence="3 4" key="1">
    <citation type="submission" date="2018-10" db="EMBL/GenBank/DDBJ databases">
        <title>Paraburkholderia sp. 7MK8-2, isolated from soil.</title>
        <authorList>
            <person name="Gao Z.-H."/>
            <person name="Qiu L.-H."/>
        </authorList>
    </citation>
    <scope>NUCLEOTIDE SEQUENCE [LARGE SCALE GENOMIC DNA]</scope>
    <source>
        <strain evidence="3 4">7MK8-2</strain>
    </source>
</reference>
<feature type="signal peptide" evidence="2">
    <location>
        <begin position="1"/>
        <end position="21"/>
    </location>
</feature>
<evidence type="ECO:0000313" key="3">
    <source>
        <dbReference type="EMBL" id="RKP50701.1"/>
    </source>
</evidence>
<dbReference type="RefSeq" id="WP_121276709.1">
    <property type="nucleotide sequence ID" value="NZ_RBZV01000002.1"/>
</dbReference>
<evidence type="ECO:0000256" key="1">
    <source>
        <dbReference type="ARBA" id="ARBA00010751"/>
    </source>
</evidence>
<comment type="caution">
    <text evidence="3">The sequence shown here is derived from an EMBL/GenBank/DDBJ whole genome shotgun (WGS) entry which is preliminary data.</text>
</comment>
<dbReference type="SUPFAM" id="SSF117782">
    <property type="entry name" value="YbjQ-like"/>
    <property type="match status" value="1"/>
</dbReference>
<dbReference type="OrthoDB" id="9029067at2"/>
<evidence type="ECO:0008006" key="5">
    <source>
        <dbReference type="Google" id="ProtNLM"/>
    </source>
</evidence>
<dbReference type="Gene3D" id="3.30.110.70">
    <property type="entry name" value="Hypothetical protein apc22750. Chain B"/>
    <property type="match status" value="1"/>
</dbReference>
<sequence length="143" mass="15233">MKLKHVLAVSLLAGIAQVALARSHAQTYPLQPVLDAAQSDNAVQLYFADAAHPAVVSDLGNVTKSIRVARKIDGEAESCNTAMTQALRELREYAHDQGATAVIGIQTRFHETHSTTATEFACGTSMSAAALKIQGELVKFDAK</sequence>
<accession>A0A494XLT3</accession>
<feature type="chain" id="PRO_5019869907" description="Excinuclease ABC subunit A" evidence="2">
    <location>
        <begin position="22"/>
        <end position="143"/>
    </location>
</feature>
<keyword evidence="2" id="KW-0732">Signal</keyword>
<dbReference type="Proteomes" id="UP000280434">
    <property type="component" value="Unassembled WGS sequence"/>
</dbReference>
<protein>
    <recommendedName>
        <fullName evidence="5">Excinuclease ABC subunit A</fullName>
    </recommendedName>
</protein>
<dbReference type="Pfam" id="PF01906">
    <property type="entry name" value="YbjQ_1"/>
    <property type="match status" value="1"/>
</dbReference>
<keyword evidence="4" id="KW-1185">Reference proteome</keyword>
<organism evidence="3 4">
    <name type="scientific">Trinickia fusca</name>
    <dbReference type="NCBI Taxonomy" id="2419777"/>
    <lineage>
        <taxon>Bacteria</taxon>
        <taxon>Pseudomonadati</taxon>
        <taxon>Pseudomonadota</taxon>
        <taxon>Betaproteobacteria</taxon>
        <taxon>Burkholderiales</taxon>
        <taxon>Burkholderiaceae</taxon>
        <taxon>Trinickia</taxon>
    </lineage>
</organism>
<name>A0A494XLT3_9BURK</name>
<evidence type="ECO:0000313" key="4">
    <source>
        <dbReference type="Proteomes" id="UP000280434"/>
    </source>
</evidence>
<dbReference type="InterPro" id="IPR002765">
    <property type="entry name" value="UPF0145_YbjQ-like"/>
</dbReference>
<gene>
    <name evidence="3" type="ORF">D7S89_06345</name>
</gene>
<dbReference type="InterPro" id="IPR035439">
    <property type="entry name" value="UPF0145_dom_sf"/>
</dbReference>